<protein>
    <submittedName>
        <fullName evidence="9">Permease DsdX</fullName>
    </submittedName>
</protein>
<evidence type="ECO:0000256" key="1">
    <source>
        <dbReference type="ARBA" id="ARBA00004651"/>
    </source>
</evidence>
<dbReference type="PANTHER" id="PTHR30354:SF22">
    <property type="entry name" value="HIGH-AFFINITY GLUCONATE TRANSPORTER"/>
    <property type="match status" value="1"/>
</dbReference>
<feature type="transmembrane region" description="Helical" evidence="8">
    <location>
        <begin position="104"/>
        <end position="137"/>
    </location>
</feature>
<comment type="caution">
    <text evidence="9">The sequence shown here is derived from an EMBL/GenBank/DDBJ whole genome shotgun (WGS) entry which is preliminary data.</text>
</comment>
<evidence type="ECO:0000256" key="6">
    <source>
        <dbReference type="ARBA" id="ARBA00023136"/>
    </source>
</evidence>
<dbReference type="PIRSF" id="PIRSF002746">
    <property type="entry name" value="Gluconate_transporter"/>
    <property type="match status" value="1"/>
</dbReference>
<feature type="transmembrane region" description="Helical" evidence="8">
    <location>
        <begin position="7"/>
        <end position="26"/>
    </location>
</feature>
<comment type="subcellular location">
    <subcellularLocation>
        <location evidence="1">Cell membrane</location>
        <topology evidence="1">Multi-pass membrane protein</topology>
    </subcellularLocation>
</comment>
<dbReference type="InterPro" id="IPR003474">
    <property type="entry name" value="Glcn_transporter"/>
</dbReference>
<dbReference type="GO" id="GO:0005886">
    <property type="term" value="C:plasma membrane"/>
    <property type="evidence" value="ECO:0007669"/>
    <property type="project" value="UniProtKB-SubCell"/>
</dbReference>
<comment type="similarity">
    <text evidence="7">Belongs to the GntP permease family.</text>
</comment>
<evidence type="ECO:0000256" key="3">
    <source>
        <dbReference type="ARBA" id="ARBA00022475"/>
    </source>
</evidence>
<feature type="transmembrane region" description="Helical" evidence="8">
    <location>
        <begin position="425"/>
        <end position="446"/>
    </location>
</feature>
<dbReference type="GO" id="GO:0015128">
    <property type="term" value="F:gluconate transmembrane transporter activity"/>
    <property type="evidence" value="ECO:0007669"/>
    <property type="project" value="InterPro"/>
</dbReference>
<feature type="transmembrane region" description="Helical" evidence="8">
    <location>
        <begin position="390"/>
        <end position="413"/>
    </location>
</feature>
<organism evidence="9 10">
    <name type="scientific">Variovorax guangxiensis</name>
    <dbReference type="NCBI Taxonomy" id="1775474"/>
    <lineage>
        <taxon>Bacteria</taxon>
        <taxon>Pseudomonadati</taxon>
        <taxon>Pseudomonadota</taxon>
        <taxon>Betaproteobacteria</taxon>
        <taxon>Burkholderiales</taxon>
        <taxon>Comamonadaceae</taxon>
        <taxon>Variovorax</taxon>
    </lineage>
</organism>
<dbReference type="NCBIfam" id="TIGR00791">
    <property type="entry name" value="gntP"/>
    <property type="match status" value="1"/>
</dbReference>
<dbReference type="Proteomes" id="UP000281118">
    <property type="component" value="Unassembled WGS sequence"/>
</dbReference>
<feature type="transmembrane region" description="Helical" evidence="8">
    <location>
        <begin position="32"/>
        <end position="51"/>
    </location>
</feature>
<feature type="transmembrane region" description="Helical" evidence="8">
    <location>
        <begin position="182"/>
        <end position="201"/>
    </location>
</feature>
<evidence type="ECO:0000256" key="7">
    <source>
        <dbReference type="ARBA" id="ARBA00049663"/>
    </source>
</evidence>
<gene>
    <name evidence="9" type="ORF">EJP67_13810</name>
</gene>
<evidence type="ECO:0000313" key="9">
    <source>
        <dbReference type="EMBL" id="RUR68133.1"/>
    </source>
</evidence>
<keyword evidence="5 8" id="KW-1133">Transmembrane helix</keyword>
<evidence type="ECO:0000256" key="5">
    <source>
        <dbReference type="ARBA" id="ARBA00022989"/>
    </source>
</evidence>
<evidence type="ECO:0000313" key="10">
    <source>
        <dbReference type="Proteomes" id="UP000281118"/>
    </source>
</evidence>
<dbReference type="EMBL" id="RXFT01000005">
    <property type="protein sequence ID" value="RUR68133.1"/>
    <property type="molecule type" value="Genomic_DNA"/>
</dbReference>
<accession>A0A3S1F0Y8</accession>
<evidence type="ECO:0000256" key="2">
    <source>
        <dbReference type="ARBA" id="ARBA00022448"/>
    </source>
</evidence>
<evidence type="ECO:0000256" key="8">
    <source>
        <dbReference type="SAM" id="Phobius"/>
    </source>
</evidence>
<dbReference type="RefSeq" id="WP_126022287.1">
    <property type="nucleotide sequence ID" value="NZ_RXFT01000005.1"/>
</dbReference>
<keyword evidence="3" id="KW-1003">Cell membrane</keyword>
<keyword evidence="2" id="KW-0813">Transport</keyword>
<dbReference type="AlphaFoldDB" id="A0A3S1F0Y8"/>
<feature type="transmembrane region" description="Helical" evidence="8">
    <location>
        <begin position="63"/>
        <end position="84"/>
    </location>
</feature>
<name>A0A3S1F0Y8_9BURK</name>
<feature type="transmembrane region" description="Helical" evidence="8">
    <location>
        <begin position="144"/>
        <end position="162"/>
    </location>
</feature>
<evidence type="ECO:0000256" key="4">
    <source>
        <dbReference type="ARBA" id="ARBA00022692"/>
    </source>
</evidence>
<dbReference type="Pfam" id="PF02447">
    <property type="entry name" value="GntP_permease"/>
    <property type="match status" value="1"/>
</dbReference>
<feature type="transmembrane region" description="Helical" evidence="8">
    <location>
        <begin position="269"/>
        <end position="286"/>
    </location>
</feature>
<keyword evidence="4 8" id="KW-0812">Transmembrane</keyword>
<feature type="transmembrane region" description="Helical" evidence="8">
    <location>
        <begin position="230"/>
        <end position="249"/>
    </location>
</feature>
<dbReference type="PANTHER" id="PTHR30354">
    <property type="entry name" value="GNT FAMILY GLUCONATE TRANSPORTER"/>
    <property type="match status" value="1"/>
</dbReference>
<dbReference type="OrthoDB" id="9787129at2"/>
<sequence length="450" mass="47719">MFGMSQEIFLLVDALVAILGLILLITRWRVHPFIALTLAAGFLGLTSGMPVDKVMKSFQDGFGGVLGFVGIVLGLGTMLGKMMAESGGADRIARTLIDAFGRERVHWAMMFAAFLVGIPLFFEIGFVLLIPLVFIVARRTGVSLIRIGIPLLAGLSVVHGLVPPHPGPLLAIGVFNADIGKTIFYGLIVGLPTAMIAGPVFGKFISKYVPGEASPELMEQLAREPEARELPGFGITLVTVLLPVALMLLKTFADVALDEKNIVRQWMDFIGHPITALLAALLLSLYTFGTARGFTARQIMKFVDDSLAPTAAIVLIIGAGGGFKQMLVASGVGNAIGQMALHAQVSPILLAWLVAGLIRIATGSATVATITGAGIVAPLATMVPGVNRELLVLATGAGSLILSHVNDAGFWLVKQYFNMSVAETFKTWTVMETLISVVAIVFIMLLNMVV</sequence>
<feature type="transmembrane region" description="Helical" evidence="8">
    <location>
        <begin position="307"/>
        <end position="327"/>
    </location>
</feature>
<proteinExistence type="inferred from homology"/>
<keyword evidence="6 8" id="KW-0472">Membrane</keyword>
<reference evidence="9 10" key="1">
    <citation type="submission" date="2018-12" db="EMBL/GenBank/DDBJ databases">
        <title>The genome sequences of Variovorax guangxiensis DSM 27352.</title>
        <authorList>
            <person name="Gao J."/>
            <person name="Sun J."/>
        </authorList>
    </citation>
    <scope>NUCLEOTIDE SEQUENCE [LARGE SCALE GENOMIC DNA]</scope>
    <source>
        <strain evidence="9 10">DSM 27352</strain>
    </source>
</reference>